<comment type="caution">
    <text evidence="1">The sequence shown here is derived from an EMBL/GenBank/DDBJ whole genome shotgun (WGS) entry which is preliminary data.</text>
</comment>
<reference evidence="1 2" key="1">
    <citation type="submission" date="2019-10" db="EMBL/GenBank/DDBJ databases">
        <title>Assembly and Annotation for the nematode Trichostrongylus colubriformis.</title>
        <authorList>
            <person name="Martin J."/>
        </authorList>
    </citation>
    <scope>NUCLEOTIDE SEQUENCE [LARGE SCALE GENOMIC DNA]</scope>
    <source>
        <strain evidence="1">G859</strain>
        <tissue evidence="1">Whole worm</tissue>
    </source>
</reference>
<accession>A0AAN8IUR3</accession>
<name>A0AAN8IUR3_TRICO</name>
<protein>
    <submittedName>
        <fullName evidence="1">Uncharacterized protein</fullName>
    </submittedName>
</protein>
<evidence type="ECO:0000313" key="1">
    <source>
        <dbReference type="EMBL" id="KAK5984393.1"/>
    </source>
</evidence>
<sequence>MADQQLFNRKIYGVWGCAVLPQGTPEHLGISASELQSTMPMYCHVHSTFFSRYGWMIGRPRSEQNVADVCANTPPPRKHFSLEKKN</sequence>
<feature type="non-terminal residue" evidence="1">
    <location>
        <position position="86"/>
    </location>
</feature>
<dbReference type="AlphaFoldDB" id="A0AAN8IUR3"/>
<dbReference type="Proteomes" id="UP001331761">
    <property type="component" value="Unassembled WGS sequence"/>
</dbReference>
<organism evidence="1 2">
    <name type="scientific">Trichostrongylus colubriformis</name>
    <name type="common">Black scour worm</name>
    <dbReference type="NCBI Taxonomy" id="6319"/>
    <lineage>
        <taxon>Eukaryota</taxon>
        <taxon>Metazoa</taxon>
        <taxon>Ecdysozoa</taxon>
        <taxon>Nematoda</taxon>
        <taxon>Chromadorea</taxon>
        <taxon>Rhabditida</taxon>
        <taxon>Rhabditina</taxon>
        <taxon>Rhabditomorpha</taxon>
        <taxon>Strongyloidea</taxon>
        <taxon>Trichostrongylidae</taxon>
        <taxon>Trichostrongylus</taxon>
    </lineage>
</organism>
<keyword evidence="2" id="KW-1185">Reference proteome</keyword>
<proteinExistence type="predicted"/>
<dbReference type="EMBL" id="WIXE01002944">
    <property type="protein sequence ID" value="KAK5984393.1"/>
    <property type="molecule type" value="Genomic_DNA"/>
</dbReference>
<gene>
    <name evidence="1" type="ORF">GCK32_020176</name>
</gene>
<evidence type="ECO:0000313" key="2">
    <source>
        <dbReference type="Proteomes" id="UP001331761"/>
    </source>
</evidence>